<feature type="domain" description="Lon N-terminal" evidence="1">
    <location>
        <begin position="5"/>
        <end position="200"/>
    </location>
</feature>
<protein>
    <submittedName>
        <fullName evidence="2">LON peptidase substrate-binding domain-containing protein</fullName>
    </submittedName>
</protein>
<dbReference type="PROSITE" id="PS51787">
    <property type="entry name" value="LON_N"/>
    <property type="match status" value="1"/>
</dbReference>
<dbReference type="Gene3D" id="1.20.58.1480">
    <property type="match status" value="1"/>
</dbReference>
<proteinExistence type="predicted"/>
<organism evidence="2 3">
    <name type="scientific">Nocardioides dubius</name>
    <dbReference type="NCBI Taxonomy" id="317019"/>
    <lineage>
        <taxon>Bacteria</taxon>
        <taxon>Bacillati</taxon>
        <taxon>Actinomycetota</taxon>
        <taxon>Actinomycetes</taxon>
        <taxon>Propionibacteriales</taxon>
        <taxon>Nocardioidaceae</taxon>
        <taxon>Nocardioides</taxon>
    </lineage>
</organism>
<dbReference type="InterPro" id="IPR046336">
    <property type="entry name" value="Lon_prtase_N_sf"/>
</dbReference>
<reference evidence="3" key="1">
    <citation type="journal article" date="2019" name="Int. J. Syst. Evol. Microbiol.">
        <title>The Global Catalogue of Microorganisms (GCM) 10K type strain sequencing project: providing services to taxonomists for standard genome sequencing and annotation.</title>
        <authorList>
            <consortium name="The Broad Institute Genomics Platform"/>
            <consortium name="The Broad Institute Genome Sequencing Center for Infectious Disease"/>
            <person name="Wu L."/>
            <person name="Ma J."/>
        </authorList>
    </citation>
    <scope>NUCLEOTIDE SEQUENCE [LARGE SCALE GENOMIC DNA]</scope>
    <source>
        <strain evidence="3">JCM 13008</strain>
    </source>
</reference>
<dbReference type="RefSeq" id="WP_343992068.1">
    <property type="nucleotide sequence ID" value="NZ_BAAALG010000003.1"/>
</dbReference>
<dbReference type="Gene3D" id="2.30.130.40">
    <property type="entry name" value="LON domain-like"/>
    <property type="match status" value="1"/>
</dbReference>
<evidence type="ECO:0000313" key="3">
    <source>
        <dbReference type="Proteomes" id="UP001501581"/>
    </source>
</evidence>
<evidence type="ECO:0000259" key="1">
    <source>
        <dbReference type="PROSITE" id="PS51787"/>
    </source>
</evidence>
<accession>A0ABP4E752</accession>
<comment type="caution">
    <text evidence="2">The sequence shown here is derived from an EMBL/GenBank/DDBJ whole genome shotgun (WGS) entry which is preliminary data.</text>
</comment>
<dbReference type="EMBL" id="BAAALG010000003">
    <property type="protein sequence ID" value="GAA1096018.1"/>
    <property type="molecule type" value="Genomic_DNA"/>
</dbReference>
<gene>
    <name evidence="2" type="ORF">GCM10009668_10500</name>
</gene>
<sequence>MQRSVPLFPLNTVVFPGLAVPLNVFEDRYRALVHDLLRINDPTERLFATVAIREGYEVGERIGQSVHRVGCLLQLLHAEEHEDGSFSLETVARDRFSLLSIGAADPFLSAEVELLTDTSSPAAQARAPRLVELYEEYRGVIAEVRGHTTYPSPIPDDATYLAWVLAATCHLQLADRQQILEAESTEQRLTMLERLIAMEMRAMRAVPSLPATEIARTRWSPN</sequence>
<dbReference type="InterPro" id="IPR015947">
    <property type="entry name" value="PUA-like_sf"/>
</dbReference>
<dbReference type="Pfam" id="PF02190">
    <property type="entry name" value="LON_substr_bdg"/>
    <property type="match status" value="1"/>
</dbReference>
<dbReference type="SUPFAM" id="SSF88697">
    <property type="entry name" value="PUA domain-like"/>
    <property type="match status" value="1"/>
</dbReference>
<dbReference type="PANTHER" id="PTHR46732:SF8">
    <property type="entry name" value="ATP-DEPENDENT PROTEASE LA (LON) DOMAIN PROTEIN"/>
    <property type="match status" value="1"/>
</dbReference>
<dbReference type="InterPro" id="IPR003111">
    <property type="entry name" value="Lon_prtase_N"/>
</dbReference>
<evidence type="ECO:0000313" key="2">
    <source>
        <dbReference type="EMBL" id="GAA1096018.1"/>
    </source>
</evidence>
<name>A0ABP4E752_9ACTN</name>
<keyword evidence="3" id="KW-1185">Reference proteome</keyword>
<dbReference type="SMART" id="SM00464">
    <property type="entry name" value="LON"/>
    <property type="match status" value="1"/>
</dbReference>
<dbReference type="PANTHER" id="PTHR46732">
    <property type="entry name" value="ATP-DEPENDENT PROTEASE LA (LON) DOMAIN PROTEIN"/>
    <property type="match status" value="1"/>
</dbReference>
<dbReference type="Proteomes" id="UP001501581">
    <property type="component" value="Unassembled WGS sequence"/>
</dbReference>